<comment type="caution">
    <text evidence="7">The sequence shown here is derived from an EMBL/GenBank/DDBJ whole genome shotgun (WGS) entry which is preliminary data.</text>
</comment>
<dbReference type="EMBL" id="DVFV01000066">
    <property type="protein sequence ID" value="HIQ90673.1"/>
    <property type="molecule type" value="Genomic_DNA"/>
</dbReference>
<evidence type="ECO:0000313" key="7">
    <source>
        <dbReference type="EMBL" id="HIQ90673.1"/>
    </source>
</evidence>
<feature type="region of interest" description="Disordered" evidence="3">
    <location>
        <begin position="227"/>
        <end position="258"/>
    </location>
</feature>
<evidence type="ECO:0000259" key="6">
    <source>
        <dbReference type="Pfam" id="PF24568"/>
    </source>
</evidence>
<gene>
    <name evidence="7" type="ORF">IAB27_03480</name>
</gene>
<feature type="domain" description="M23ase beta-sheet core" evidence="5">
    <location>
        <begin position="277"/>
        <end position="375"/>
    </location>
</feature>
<feature type="domain" description="Peptidoglycan hydrolase PcsB coiled-coil" evidence="6">
    <location>
        <begin position="86"/>
        <end position="160"/>
    </location>
</feature>
<proteinExistence type="predicted"/>
<feature type="compositionally biased region" description="Basic and acidic residues" evidence="3">
    <location>
        <begin position="48"/>
        <end position="66"/>
    </location>
</feature>
<evidence type="ECO:0000256" key="1">
    <source>
        <dbReference type="ARBA" id="ARBA00022729"/>
    </source>
</evidence>
<feature type="coiled-coil region" evidence="2">
    <location>
        <begin position="143"/>
        <end position="191"/>
    </location>
</feature>
<sequence>MKKVLILGVTILVTISMAVPMQSQAKEKTLGQLKAEAKANRDAYNAAKEQKEMTEQERNETTKQKQEVEAQISQIQKEVTETSDKIVELQKDIDKKDEQMKDIMSFVQVTDGENNYLEYIFGATSFTDFIYRISVAEQLGDYNEQLVKEYESDVKELDEKREELNNKNTELSKKENELSQLEAKLNGEIEELQEGMMSKDDEYETLNSLIKNLEGLGCSSGDTMTSCQRKLAQSTPSGSGGGSVDTSGTPGANGTYMPIKKGRVTSDYGYRSYDNSFHTGIDFSNSVHGDSVYPVASGKVVNITYPKSPKACGNHIVYVYHNIGKGYTTSYWHMTSVNVSVGQTVYPDTRLGSMGGLPSEDSCAGGTHVHLNLFNGLHTTNSGRIDPRILVSNIPRKGTYFTSYYGNR</sequence>
<dbReference type="PANTHER" id="PTHR21666:SF289">
    <property type="entry name" value="L-ALA--D-GLU ENDOPEPTIDASE"/>
    <property type="match status" value="1"/>
</dbReference>
<reference evidence="7" key="2">
    <citation type="journal article" date="2021" name="PeerJ">
        <title>Extensive microbial diversity within the chicken gut microbiome revealed by metagenomics and culture.</title>
        <authorList>
            <person name="Gilroy R."/>
            <person name="Ravi A."/>
            <person name="Getino M."/>
            <person name="Pursley I."/>
            <person name="Horton D.L."/>
            <person name="Alikhan N.F."/>
            <person name="Baker D."/>
            <person name="Gharbi K."/>
            <person name="Hall N."/>
            <person name="Watson M."/>
            <person name="Adriaenssens E.M."/>
            <person name="Foster-Nyarko E."/>
            <person name="Jarju S."/>
            <person name="Secka A."/>
            <person name="Antonio M."/>
            <person name="Oren A."/>
            <person name="Chaudhuri R.R."/>
            <person name="La Ragione R."/>
            <person name="Hildebrand F."/>
            <person name="Pallen M.J."/>
        </authorList>
    </citation>
    <scope>NUCLEOTIDE SEQUENCE</scope>
    <source>
        <strain evidence="7">CHK147-3167</strain>
    </source>
</reference>
<protein>
    <submittedName>
        <fullName evidence="7">Peptidoglycan DD-metalloendopeptidase family protein</fullName>
    </submittedName>
</protein>
<feature type="signal peptide" evidence="4">
    <location>
        <begin position="1"/>
        <end position="25"/>
    </location>
</feature>
<dbReference type="Proteomes" id="UP000886786">
    <property type="component" value="Unassembled WGS sequence"/>
</dbReference>
<dbReference type="GO" id="GO:0004222">
    <property type="term" value="F:metalloendopeptidase activity"/>
    <property type="evidence" value="ECO:0007669"/>
    <property type="project" value="TreeGrafter"/>
</dbReference>
<dbReference type="Pfam" id="PF24568">
    <property type="entry name" value="CC_PcsB"/>
    <property type="match status" value="1"/>
</dbReference>
<dbReference type="Pfam" id="PF01551">
    <property type="entry name" value="Peptidase_M23"/>
    <property type="match status" value="1"/>
</dbReference>
<dbReference type="Gene3D" id="2.70.70.10">
    <property type="entry name" value="Glucose Permease (Domain IIA)"/>
    <property type="match status" value="1"/>
</dbReference>
<evidence type="ECO:0000256" key="3">
    <source>
        <dbReference type="SAM" id="MobiDB-lite"/>
    </source>
</evidence>
<feature type="region of interest" description="Disordered" evidence="3">
    <location>
        <begin position="41"/>
        <end position="66"/>
    </location>
</feature>
<dbReference type="InterPro" id="IPR016047">
    <property type="entry name" value="M23ase_b-sheet_dom"/>
</dbReference>
<dbReference type="CDD" id="cd12797">
    <property type="entry name" value="M23_peptidase"/>
    <property type="match status" value="1"/>
</dbReference>
<dbReference type="PANTHER" id="PTHR21666">
    <property type="entry name" value="PEPTIDASE-RELATED"/>
    <property type="match status" value="1"/>
</dbReference>
<dbReference type="AlphaFoldDB" id="A0A9D0ZR50"/>
<dbReference type="InterPro" id="IPR050570">
    <property type="entry name" value="Cell_wall_metabolism_enzyme"/>
</dbReference>
<keyword evidence="1 4" id="KW-0732">Signal</keyword>
<evidence type="ECO:0000313" key="8">
    <source>
        <dbReference type="Proteomes" id="UP000886786"/>
    </source>
</evidence>
<evidence type="ECO:0000256" key="4">
    <source>
        <dbReference type="SAM" id="SignalP"/>
    </source>
</evidence>
<keyword evidence="2" id="KW-0175">Coiled coil</keyword>
<dbReference type="InterPro" id="IPR011055">
    <property type="entry name" value="Dup_hybrid_motif"/>
</dbReference>
<evidence type="ECO:0000259" key="5">
    <source>
        <dbReference type="Pfam" id="PF01551"/>
    </source>
</evidence>
<feature type="chain" id="PRO_5038801469" evidence="4">
    <location>
        <begin position="26"/>
        <end position="408"/>
    </location>
</feature>
<dbReference type="SUPFAM" id="SSF51261">
    <property type="entry name" value="Duplicated hybrid motif"/>
    <property type="match status" value="1"/>
</dbReference>
<accession>A0A9D0ZR50</accession>
<evidence type="ECO:0000256" key="2">
    <source>
        <dbReference type="SAM" id="Coils"/>
    </source>
</evidence>
<name>A0A9D0ZR50_9FIRM</name>
<organism evidence="7 8">
    <name type="scientific">Candidatus Coprosoma intestinipullorum</name>
    <dbReference type="NCBI Taxonomy" id="2840752"/>
    <lineage>
        <taxon>Bacteria</taxon>
        <taxon>Bacillati</taxon>
        <taxon>Bacillota</taxon>
        <taxon>Bacillota incertae sedis</taxon>
        <taxon>Candidatus Coprosoma</taxon>
    </lineage>
</organism>
<dbReference type="InterPro" id="IPR057309">
    <property type="entry name" value="PcsB_CC"/>
</dbReference>
<reference evidence="7" key="1">
    <citation type="submission" date="2020-10" db="EMBL/GenBank/DDBJ databases">
        <authorList>
            <person name="Gilroy R."/>
        </authorList>
    </citation>
    <scope>NUCLEOTIDE SEQUENCE</scope>
    <source>
        <strain evidence="7">CHK147-3167</strain>
    </source>
</reference>
<dbReference type="Gene3D" id="6.10.250.3150">
    <property type="match status" value="1"/>
</dbReference>